<dbReference type="EMBL" id="CP071491">
    <property type="protein sequence ID" value="QSX18141.1"/>
    <property type="molecule type" value="Genomic_DNA"/>
</dbReference>
<dbReference type="AlphaFoldDB" id="A0A145R5Q5"/>
<proteinExistence type="predicted"/>
<keyword evidence="1" id="KW-1133">Transmembrane helix</keyword>
<keyword evidence="1" id="KW-0472">Membrane</keyword>
<gene>
    <name evidence="2" type="ORF">J1G54_05990</name>
</gene>
<name>A0A145R5Q5_GLAPU</name>
<dbReference type="RefSeq" id="WP_021118158.1">
    <property type="nucleotide sequence ID" value="NZ_CP049089.1"/>
</dbReference>
<dbReference type="Proteomes" id="UP000662736">
    <property type="component" value="Chromosome"/>
</dbReference>
<reference evidence="2" key="1">
    <citation type="submission" date="2021-03" db="EMBL/GenBank/DDBJ databases">
        <title>Characterization of a novel Integrative Conjugative Element in Glaesserella parasuis.</title>
        <authorList>
            <person name="Hu G."/>
            <person name="Sun H."/>
        </authorList>
    </citation>
    <scope>NUCLEOTIDE SEQUENCE</scope>
    <source>
        <strain evidence="2">GHP1807</strain>
    </source>
</reference>
<protein>
    <submittedName>
        <fullName evidence="2">Uncharacterized protein</fullName>
    </submittedName>
</protein>
<evidence type="ECO:0000256" key="1">
    <source>
        <dbReference type="SAM" id="Phobius"/>
    </source>
</evidence>
<sequence>MQIDFSVMEGICKMLELMDKSKIAKRYVWAISLLIIMCVMMWLTPDFLKALADFILTLKNA</sequence>
<accession>A0A145R5Q5</accession>
<evidence type="ECO:0000313" key="3">
    <source>
        <dbReference type="Proteomes" id="UP000662736"/>
    </source>
</evidence>
<organism evidence="2 3">
    <name type="scientific">Glaesserella parasuis</name>
    <name type="common">Haemophilus parasuis</name>
    <dbReference type="NCBI Taxonomy" id="738"/>
    <lineage>
        <taxon>Bacteria</taxon>
        <taxon>Pseudomonadati</taxon>
        <taxon>Pseudomonadota</taxon>
        <taxon>Gammaproteobacteria</taxon>
        <taxon>Pasteurellales</taxon>
        <taxon>Pasteurellaceae</taxon>
        <taxon>Glaesserella</taxon>
    </lineage>
</organism>
<feature type="transmembrane region" description="Helical" evidence="1">
    <location>
        <begin position="27"/>
        <end position="44"/>
    </location>
</feature>
<keyword evidence="1" id="KW-0812">Transmembrane</keyword>
<evidence type="ECO:0000313" key="2">
    <source>
        <dbReference type="EMBL" id="QSX18141.1"/>
    </source>
</evidence>